<feature type="transmembrane region" description="Helical" evidence="1">
    <location>
        <begin position="145"/>
        <end position="164"/>
    </location>
</feature>
<evidence type="ECO:0000313" key="3">
    <source>
        <dbReference type="EMBL" id="KAJ5190957.1"/>
    </source>
</evidence>
<feature type="transmembrane region" description="Helical" evidence="1">
    <location>
        <begin position="217"/>
        <end position="234"/>
    </location>
</feature>
<evidence type="ECO:0000259" key="2">
    <source>
        <dbReference type="Pfam" id="PF24800"/>
    </source>
</evidence>
<accession>A0A9W9M8F8</accession>
<dbReference type="PANTHER" id="PTHR42109">
    <property type="entry name" value="UNPLACED GENOMIC SCAFFOLD UM_SCAF_CONTIG_1.265, WHOLE GENOME SHOTGUN SEQUENCE"/>
    <property type="match status" value="1"/>
</dbReference>
<reference evidence="3" key="1">
    <citation type="submission" date="2022-12" db="EMBL/GenBank/DDBJ databases">
        <authorList>
            <person name="Petersen C."/>
        </authorList>
    </citation>
    <scope>NUCLEOTIDE SEQUENCE</scope>
    <source>
        <strain evidence="3">IBT 15544</strain>
    </source>
</reference>
<keyword evidence="1" id="KW-0812">Transmembrane</keyword>
<dbReference type="Pfam" id="PF24800">
    <property type="entry name" value="DUF7702"/>
    <property type="match status" value="1"/>
</dbReference>
<feature type="transmembrane region" description="Helical" evidence="1">
    <location>
        <begin position="176"/>
        <end position="197"/>
    </location>
</feature>
<dbReference type="OrthoDB" id="2560628at2759"/>
<feature type="domain" description="DUF7702" evidence="2">
    <location>
        <begin position="2"/>
        <end position="239"/>
    </location>
</feature>
<keyword evidence="1" id="KW-0472">Membrane</keyword>
<keyword evidence="1" id="KW-1133">Transmembrane helix</keyword>
<dbReference type="PANTHER" id="PTHR42109:SF2">
    <property type="entry name" value="INTEGRAL MEMBRANE PROTEIN"/>
    <property type="match status" value="1"/>
</dbReference>
<dbReference type="InterPro" id="IPR056119">
    <property type="entry name" value="DUF7702"/>
</dbReference>
<evidence type="ECO:0000256" key="1">
    <source>
        <dbReference type="SAM" id="Phobius"/>
    </source>
</evidence>
<reference evidence="3" key="2">
    <citation type="journal article" date="2023" name="IMA Fungus">
        <title>Comparative genomic study of the Penicillium genus elucidates a diverse pangenome and 15 lateral gene transfer events.</title>
        <authorList>
            <person name="Petersen C."/>
            <person name="Sorensen T."/>
            <person name="Nielsen M.R."/>
            <person name="Sondergaard T.E."/>
            <person name="Sorensen J.L."/>
            <person name="Fitzpatrick D.A."/>
            <person name="Frisvad J.C."/>
            <person name="Nielsen K.L."/>
        </authorList>
    </citation>
    <scope>NUCLEOTIDE SEQUENCE</scope>
    <source>
        <strain evidence="3">IBT 15544</strain>
    </source>
</reference>
<dbReference type="RefSeq" id="XP_058303897.1">
    <property type="nucleotide sequence ID" value="XM_058456998.1"/>
</dbReference>
<name>A0A9W9M8F8_9EURO</name>
<dbReference type="GeneID" id="83184299"/>
<feature type="transmembrane region" description="Helical" evidence="1">
    <location>
        <begin position="112"/>
        <end position="133"/>
    </location>
</feature>
<feature type="transmembrane region" description="Helical" evidence="1">
    <location>
        <begin position="36"/>
        <end position="60"/>
    </location>
</feature>
<sequence length="249" mass="27560">MNDRSKVSIALICFYLPAEILAAILLFHRHGRPRMAWIYLAVFSISMDLPSKISVLVLIMPSPNRLRIGLAIASLILLDAGFFPLVNATVGLLRIIAANDMKDDPKAKRGYIISRILFIAGIVLIVAGGSLSVSQPKTALTLTKIGYIIMLLFVAWLIVCQVYFSRSHDSLSAPSIKILQGTITAIPFLIVRVTYLLLSVFHPDHNKWSALFGDIDAWIVMVLVMEYIVVWLYIGTGYRIPATNSQGGF</sequence>
<keyword evidence="4" id="KW-1185">Reference proteome</keyword>
<proteinExistence type="predicted"/>
<gene>
    <name evidence="3" type="ORF">N7498_009942</name>
</gene>
<dbReference type="EMBL" id="JAPQKR010000016">
    <property type="protein sequence ID" value="KAJ5190957.1"/>
    <property type="molecule type" value="Genomic_DNA"/>
</dbReference>
<dbReference type="AlphaFoldDB" id="A0A9W9M8F8"/>
<feature type="transmembrane region" description="Helical" evidence="1">
    <location>
        <begin position="66"/>
        <end position="92"/>
    </location>
</feature>
<protein>
    <recommendedName>
        <fullName evidence="2">DUF7702 domain-containing protein</fullName>
    </recommendedName>
</protein>
<evidence type="ECO:0000313" key="4">
    <source>
        <dbReference type="Proteomes" id="UP001150904"/>
    </source>
</evidence>
<comment type="caution">
    <text evidence="3">The sequence shown here is derived from an EMBL/GenBank/DDBJ whole genome shotgun (WGS) entry which is preliminary data.</text>
</comment>
<feature type="transmembrane region" description="Helical" evidence="1">
    <location>
        <begin position="6"/>
        <end position="27"/>
    </location>
</feature>
<organism evidence="3 4">
    <name type="scientific">Penicillium cinerascens</name>
    <dbReference type="NCBI Taxonomy" id="70096"/>
    <lineage>
        <taxon>Eukaryota</taxon>
        <taxon>Fungi</taxon>
        <taxon>Dikarya</taxon>
        <taxon>Ascomycota</taxon>
        <taxon>Pezizomycotina</taxon>
        <taxon>Eurotiomycetes</taxon>
        <taxon>Eurotiomycetidae</taxon>
        <taxon>Eurotiales</taxon>
        <taxon>Aspergillaceae</taxon>
        <taxon>Penicillium</taxon>
    </lineage>
</organism>
<dbReference type="Proteomes" id="UP001150904">
    <property type="component" value="Unassembled WGS sequence"/>
</dbReference>